<dbReference type="Proteomes" id="UP000005396">
    <property type="component" value="Unassembled WGS sequence"/>
</dbReference>
<organism evidence="2 3">
    <name type="scientific">Enterocloster bolteae (strain ATCC BAA-613 / DSM 15670 / CCUG 46953 / JCM 12243 / WAL 16351)</name>
    <name type="common">Clostridium bolteae</name>
    <dbReference type="NCBI Taxonomy" id="411902"/>
    <lineage>
        <taxon>Bacteria</taxon>
        <taxon>Bacillati</taxon>
        <taxon>Bacillota</taxon>
        <taxon>Clostridia</taxon>
        <taxon>Lachnospirales</taxon>
        <taxon>Lachnospiraceae</taxon>
        <taxon>Enterocloster</taxon>
    </lineage>
</organism>
<name>A8S5F6_ENTBW</name>
<reference evidence="2 3" key="1">
    <citation type="submission" date="2007-08" db="EMBL/GenBank/DDBJ databases">
        <authorList>
            <person name="Fulton L."/>
            <person name="Clifton S."/>
            <person name="Fulton B."/>
            <person name="Xu J."/>
            <person name="Minx P."/>
            <person name="Pepin K.H."/>
            <person name="Johnson M."/>
            <person name="Thiruvilangam P."/>
            <person name="Bhonagiri V."/>
            <person name="Nash W.E."/>
            <person name="Mardis E.R."/>
            <person name="Wilson R.K."/>
        </authorList>
    </citation>
    <scope>NUCLEOTIDE SEQUENCE [LARGE SCALE GENOMIC DNA]</scope>
    <source>
        <strain evidence="3">ATCC BAA-613 / DSM 15670 / CCUG 46953 / JCM 12243 / WAL 16351</strain>
    </source>
</reference>
<feature type="region of interest" description="Disordered" evidence="1">
    <location>
        <begin position="1"/>
        <end position="37"/>
    </location>
</feature>
<comment type="caution">
    <text evidence="2">The sequence shown here is derived from an EMBL/GenBank/DDBJ whole genome shotgun (WGS) entry which is preliminary data.</text>
</comment>
<sequence length="37" mass="4338">MWESEDSSRGYYSGKAHMRNEKGLELEKSRNFSARSI</sequence>
<feature type="compositionally biased region" description="Basic and acidic residues" evidence="1">
    <location>
        <begin position="18"/>
        <end position="30"/>
    </location>
</feature>
<protein>
    <submittedName>
        <fullName evidence="2">Uncharacterized protein</fullName>
    </submittedName>
</protein>
<accession>A8S5F6</accession>
<evidence type="ECO:0000313" key="2">
    <source>
        <dbReference type="EMBL" id="EDP12628.1"/>
    </source>
</evidence>
<dbReference type="HOGENOM" id="CLU_3342214_0_0_9"/>
<gene>
    <name evidence="2" type="ORF">CLOBOL_07190</name>
</gene>
<evidence type="ECO:0000256" key="1">
    <source>
        <dbReference type="SAM" id="MobiDB-lite"/>
    </source>
</evidence>
<dbReference type="PaxDb" id="411902-CLOBOL_07190"/>
<proteinExistence type="predicted"/>
<evidence type="ECO:0000313" key="3">
    <source>
        <dbReference type="Proteomes" id="UP000005396"/>
    </source>
</evidence>
<dbReference type="EMBL" id="ABCC02000075">
    <property type="protein sequence ID" value="EDP12628.1"/>
    <property type="molecule type" value="Genomic_DNA"/>
</dbReference>
<reference evidence="2 3" key="2">
    <citation type="submission" date="2007-09" db="EMBL/GenBank/DDBJ databases">
        <title>Draft genome sequence of Clostridium bolteae (ATCC BAA-613).</title>
        <authorList>
            <person name="Sudarsanam P."/>
            <person name="Ley R."/>
            <person name="Guruge J."/>
            <person name="Turnbaugh P.J."/>
            <person name="Mahowald M."/>
            <person name="Liep D."/>
            <person name="Gordon J."/>
        </authorList>
    </citation>
    <scope>NUCLEOTIDE SEQUENCE [LARGE SCALE GENOMIC DNA]</scope>
    <source>
        <strain evidence="3">ATCC BAA-613 / DSM 15670 / CCUG 46953 / JCM 12243 / WAL 16351</strain>
    </source>
</reference>
<dbReference type="AlphaFoldDB" id="A8S5F6"/>